<dbReference type="EMBL" id="CDHK01000011">
    <property type="protein sequence ID" value="CEJ61376.1"/>
    <property type="molecule type" value="Genomic_DNA"/>
</dbReference>
<dbReference type="AlphaFoldDB" id="A0A0F7TZJ5"/>
<dbReference type="Proteomes" id="UP000042958">
    <property type="component" value="Unassembled WGS sequence"/>
</dbReference>
<gene>
    <name evidence="1" type="ORF">PMG11_09911</name>
</gene>
<organism evidence="1 2">
    <name type="scientific">Penicillium brasilianum</name>
    <dbReference type="NCBI Taxonomy" id="104259"/>
    <lineage>
        <taxon>Eukaryota</taxon>
        <taxon>Fungi</taxon>
        <taxon>Dikarya</taxon>
        <taxon>Ascomycota</taxon>
        <taxon>Pezizomycotina</taxon>
        <taxon>Eurotiomycetes</taxon>
        <taxon>Eurotiomycetidae</taxon>
        <taxon>Eurotiales</taxon>
        <taxon>Aspergillaceae</taxon>
        <taxon>Penicillium</taxon>
    </lineage>
</organism>
<name>A0A0F7TZJ5_PENBI</name>
<reference evidence="2" key="1">
    <citation type="journal article" date="2015" name="Genome Announc.">
        <title>Draft genome sequence of the fungus Penicillium brasilianum MG11.</title>
        <authorList>
            <person name="Horn F."/>
            <person name="Linde J."/>
            <person name="Mattern D.J."/>
            <person name="Walther G."/>
            <person name="Guthke R."/>
            <person name="Brakhage A.A."/>
            <person name="Valiante V."/>
        </authorList>
    </citation>
    <scope>NUCLEOTIDE SEQUENCE [LARGE SCALE GENOMIC DNA]</scope>
    <source>
        <strain evidence="2">MG11</strain>
    </source>
</reference>
<keyword evidence="2" id="KW-1185">Reference proteome</keyword>
<accession>A0A0F7TZJ5</accession>
<protein>
    <submittedName>
        <fullName evidence="1">Putative F-box domain protein</fullName>
    </submittedName>
</protein>
<sequence length="147" mass="16794">MSLDIPCQTTLRVLLRWHFRKFHYYKSKEVVKSRLPILQIPDAISSAFNLIARIAVEPVVARYIQEADFKKDSEISTGKPHHFVTDGSHDEAMMRLLAGSADLKQAGLEWREYWTVIQEDLNDGRFSQHAAAFALTLLPNVKFLGLP</sequence>
<dbReference type="OrthoDB" id="5421601at2759"/>
<dbReference type="STRING" id="104259.A0A0F7TZJ5"/>
<evidence type="ECO:0000313" key="2">
    <source>
        <dbReference type="Proteomes" id="UP000042958"/>
    </source>
</evidence>
<proteinExistence type="predicted"/>
<evidence type="ECO:0000313" key="1">
    <source>
        <dbReference type="EMBL" id="CEJ61376.1"/>
    </source>
</evidence>